<dbReference type="SUPFAM" id="SSF88723">
    <property type="entry name" value="PIN domain-like"/>
    <property type="match status" value="1"/>
</dbReference>
<keyword evidence="2" id="KW-1185">Reference proteome</keyword>
<proteinExistence type="predicted"/>
<dbReference type="Proteomes" id="UP000035068">
    <property type="component" value="Unassembled WGS sequence"/>
</dbReference>
<dbReference type="GO" id="GO:0003677">
    <property type="term" value="F:DNA binding"/>
    <property type="evidence" value="ECO:0007669"/>
    <property type="project" value="UniProtKB-KW"/>
</dbReference>
<name>A0A0C2HXP5_9BACT</name>
<dbReference type="InterPro" id="IPR021799">
    <property type="entry name" value="PIN-like_prokaryotic"/>
</dbReference>
<sequence>MTYSSSIANELSPLVLDTSVLINLHACKSGGRILSALPNEILVPEIVVSELKHETSRSNGEHQFLQNLIAAEIVEVFDLDEKGYEVYGELVLGRFSLDDGEAATIATAARLSCLPVIDDQKGRNLCQSHLPDREPAWSLDLFCHPHVVAILGEELSVNAIYLALHDGRMRIHKEHCDYVVSLIGAQRAIECPSLPGYKAKKPQWGRATHSGL</sequence>
<evidence type="ECO:0000313" key="2">
    <source>
        <dbReference type="Proteomes" id="UP000035068"/>
    </source>
</evidence>
<comment type="caution">
    <text evidence="1">The sequence shown here is derived from an EMBL/GenBank/DDBJ whole genome shotgun (WGS) entry which is preliminary data.</text>
</comment>
<gene>
    <name evidence="1" type="ORF">GFER_02235</name>
</gene>
<accession>A0A0C2HXP5</accession>
<evidence type="ECO:0000313" key="1">
    <source>
        <dbReference type="EMBL" id="KIH77537.1"/>
    </source>
</evidence>
<dbReference type="AlphaFoldDB" id="A0A0C2HXP5"/>
<reference evidence="1 2" key="1">
    <citation type="submission" date="2014-12" db="EMBL/GenBank/DDBJ databases">
        <title>Genomes of Geoalkalibacter ferrihydriticus and Geoalkalibacter subterraneus, two haloalkaliphilic metal-reducing members of the Geobacteraceae.</title>
        <authorList>
            <person name="Badalamenti J.P."/>
            <person name="Torres C.I."/>
            <person name="Krajmalnik-Brown R."/>
            <person name="Bond D.R."/>
        </authorList>
    </citation>
    <scope>NUCLEOTIDE SEQUENCE [LARGE SCALE GENOMIC DNA]</scope>
    <source>
        <strain evidence="1 2">DSM 17813</strain>
    </source>
</reference>
<protein>
    <submittedName>
        <fullName evidence="1">DNA-binding protein</fullName>
    </submittedName>
</protein>
<dbReference type="RefSeq" id="WP_040095652.1">
    <property type="nucleotide sequence ID" value="NZ_JWJD01000001.1"/>
</dbReference>
<keyword evidence="1" id="KW-0238">DNA-binding</keyword>
<dbReference type="Pfam" id="PF11848">
    <property type="entry name" value="DUF3368"/>
    <property type="match status" value="1"/>
</dbReference>
<dbReference type="InterPro" id="IPR029060">
    <property type="entry name" value="PIN-like_dom_sf"/>
</dbReference>
<dbReference type="EMBL" id="JWJD01000001">
    <property type="protein sequence ID" value="KIH77537.1"/>
    <property type="molecule type" value="Genomic_DNA"/>
</dbReference>
<dbReference type="CDD" id="cd09854">
    <property type="entry name" value="PIN_VapC-like"/>
    <property type="match status" value="1"/>
</dbReference>
<organism evidence="1 2">
    <name type="scientific">Geoalkalibacter ferrihydriticus DSM 17813</name>
    <dbReference type="NCBI Taxonomy" id="1121915"/>
    <lineage>
        <taxon>Bacteria</taxon>
        <taxon>Pseudomonadati</taxon>
        <taxon>Thermodesulfobacteriota</taxon>
        <taxon>Desulfuromonadia</taxon>
        <taxon>Desulfuromonadales</taxon>
        <taxon>Geoalkalibacteraceae</taxon>
        <taxon>Geoalkalibacter</taxon>
    </lineage>
</organism>